<dbReference type="PROSITE" id="PS50076">
    <property type="entry name" value="DNAJ_2"/>
    <property type="match status" value="1"/>
</dbReference>
<dbReference type="PRINTS" id="PR00625">
    <property type="entry name" value="JDOMAIN"/>
</dbReference>
<evidence type="ECO:0000313" key="4">
    <source>
        <dbReference type="Proteomes" id="UP001165082"/>
    </source>
</evidence>
<dbReference type="PANTHER" id="PTHR43908">
    <property type="entry name" value="AT29763P-RELATED"/>
    <property type="match status" value="1"/>
</dbReference>
<feature type="domain" description="J" evidence="2">
    <location>
        <begin position="80"/>
        <end position="155"/>
    </location>
</feature>
<evidence type="ECO:0000313" key="3">
    <source>
        <dbReference type="EMBL" id="GMI08592.1"/>
    </source>
</evidence>
<dbReference type="GO" id="GO:0030544">
    <property type="term" value="F:Hsp70 protein binding"/>
    <property type="evidence" value="ECO:0007669"/>
    <property type="project" value="TreeGrafter"/>
</dbReference>
<dbReference type="InterPro" id="IPR001623">
    <property type="entry name" value="DnaJ_domain"/>
</dbReference>
<dbReference type="InterPro" id="IPR036869">
    <property type="entry name" value="J_dom_sf"/>
</dbReference>
<dbReference type="InterPro" id="IPR018253">
    <property type="entry name" value="DnaJ_domain_CS"/>
</dbReference>
<dbReference type="PANTHER" id="PTHR43908:SF3">
    <property type="entry name" value="AT29763P-RELATED"/>
    <property type="match status" value="1"/>
</dbReference>
<sequence>MEDTLENARKAAERGREEKDRLEKEAYLSSEEARKEATRAKREKQWEADLQRMSKAQRSQAKKKRASDAKIVTRVLTASDHYAALGLGKSRWRPLSASPRSVTTQSVKKAYRNLAKKVHPDKNKDARAEEAFDVIQGAYEVLSDEGKKRDYDRKEERRKKAQNEERKEMAVEGAGKVLGVISLLTRILSRLLGPASTSFFILGALII</sequence>
<reference evidence="3" key="1">
    <citation type="submission" date="2022-07" db="EMBL/GenBank/DDBJ databases">
        <title>Genome analysis of Parmales, a sister group of diatoms, reveals the evolutionary specialization of diatoms from phago-mixotrophs to photoautotrophs.</title>
        <authorList>
            <person name="Ban H."/>
            <person name="Sato S."/>
            <person name="Yoshikawa S."/>
            <person name="Kazumasa Y."/>
            <person name="Nakamura Y."/>
            <person name="Ichinomiya M."/>
            <person name="Saitoh K."/>
            <person name="Sato N."/>
            <person name="Blanc-Mathieu R."/>
            <person name="Endo H."/>
            <person name="Kuwata A."/>
            <person name="Ogata H."/>
        </authorList>
    </citation>
    <scope>NUCLEOTIDE SEQUENCE</scope>
</reference>
<protein>
    <recommendedName>
        <fullName evidence="2">J domain-containing protein</fullName>
    </recommendedName>
</protein>
<dbReference type="Proteomes" id="UP001165082">
    <property type="component" value="Unassembled WGS sequence"/>
</dbReference>
<organism evidence="3 4">
    <name type="scientific">Triparma retinervis</name>
    <dbReference type="NCBI Taxonomy" id="2557542"/>
    <lineage>
        <taxon>Eukaryota</taxon>
        <taxon>Sar</taxon>
        <taxon>Stramenopiles</taxon>
        <taxon>Ochrophyta</taxon>
        <taxon>Bolidophyceae</taxon>
        <taxon>Parmales</taxon>
        <taxon>Triparmaceae</taxon>
        <taxon>Triparma</taxon>
    </lineage>
</organism>
<dbReference type="Pfam" id="PF00226">
    <property type="entry name" value="DnaJ"/>
    <property type="match status" value="1"/>
</dbReference>
<evidence type="ECO:0000259" key="2">
    <source>
        <dbReference type="PROSITE" id="PS50076"/>
    </source>
</evidence>
<dbReference type="AlphaFoldDB" id="A0A9W7CI05"/>
<dbReference type="OrthoDB" id="10250354at2759"/>
<dbReference type="InterPro" id="IPR051100">
    <property type="entry name" value="DnaJ_subfamily_B/C"/>
</dbReference>
<feature type="region of interest" description="Disordered" evidence="1">
    <location>
        <begin position="1"/>
        <end position="69"/>
    </location>
</feature>
<gene>
    <name evidence="3" type="ORF">TrRE_jg5053</name>
</gene>
<dbReference type="Gene3D" id="1.10.287.110">
    <property type="entry name" value="DnaJ domain"/>
    <property type="match status" value="1"/>
</dbReference>
<dbReference type="EMBL" id="BRXZ01000270">
    <property type="protein sequence ID" value="GMI08592.1"/>
    <property type="molecule type" value="Genomic_DNA"/>
</dbReference>
<dbReference type="PROSITE" id="PS00636">
    <property type="entry name" value="DNAJ_1"/>
    <property type="match status" value="1"/>
</dbReference>
<accession>A0A9W7CI05</accession>
<dbReference type="CDD" id="cd06257">
    <property type="entry name" value="DnaJ"/>
    <property type="match status" value="1"/>
</dbReference>
<comment type="caution">
    <text evidence="3">The sequence shown here is derived from an EMBL/GenBank/DDBJ whole genome shotgun (WGS) entry which is preliminary data.</text>
</comment>
<feature type="compositionally biased region" description="Basic and acidic residues" evidence="1">
    <location>
        <begin position="146"/>
        <end position="155"/>
    </location>
</feature>
<dbReference type="GO" id="GO:0071218">
    <property type="term" value="P:cellular response to misfolded protein"/>
    <property type="evidence" value="ECO:0007669"/>
    <property type="project" value="TreeGrafter"/>
</dbReference>
<feature type="region of interest" description="Disordered" evidence="1">
    <location>
        <begin position="146"/>
        <end position="168"/>
    </location>
</feature>
<evidence type="ECO:0000256" key="1">
    <source>
        <dbReference type="SAM" id="MobiDB-lite"/>
    </source>
</evidence>
<dbReference type="SMART" id="SM00271">
    <property type="entry name" value="DnaJ"/>
    <property type="match status" value="1"/>
</dbReference>
<dbReference type="GO" id="GO:0005789">
    <property type="term" value="C:endoplasmic reticulum membrane"/>
    <property type="evidence" value="ECO:0007669"/>
    <property type="project" value="TreeGrafter"/>
</dbReference>
<proteinExistence type="predicted"/>
<name>A0A9W7CI05_9STRA</name>
<keyword evidence="4" id="KW-1185">Reference proteome</keyword>
<feature type="compositionally biased region" description="Basic and acidic residues" evidence="1">
    <location>
        <begin position="1"/>
        <end position="52"/>
    </location>
</feature>
<dbReference type="SUPFAM" id="SSF46565">
    <property type="entry name" value="Chaperone J-domain"/>
    <property type="match status" value="1"/>
</dbReference>